<organism evidence="8 9">
    <name type="scientific">Perspicuibacillus lycopersici</name>
    <dbReference type="NCBI Taxonomy" id="1325689"/>
    <lineage>
        <taxon>Bacteria</taxon>
        <taxon>Bacillati</taxon>
        <taxon>Bacillota</taxon>
        <taxon>Bacilli</taxon>
        <taxon>Bacillales</taxon>
        <taxon>Bacillaceae</taxon>
        <taxon>Perspicuibacillus</taxon>
    </lineage>
</organism>
<comment type="similarity">
    <text evidence="1">Belongs to the sigma-70 factor family. ECF subfamily.</text>
</comment>
<dbReference type="SUPFAM" id="SSF88946">
    <property type="entry name" value="Sigma2 domain of RNA polymerase sigma factors"/>
    <property type="match status" value="1"/>
</dbReference>
<comment type="caution">
    <text evidence="8">The sequence shown here is derived from an EMBL/GenBank/DDBJ whole genome shotgun (WGS) entry which is preliminary data.</text>
</comment>
<evidence type="ECO:0000256" key="3">
    <source>
        <dbReference type="ARBA" id="ARBA00023082"/>
    </source>
</evidence>
<dbReference type="Gene3D" id="1.10.10.10">
    <property type="entry name" value="Winged helix-like DNA-binding domain superfamily/Winged helix DNA-binding domain"/>
    <property type="match status" value="1"/>
</dbReference>
<evidence type="ECO:0000313" key="9">
    <source>
        <dbReference type="Proteomes" id="UP001209318"/>
    </source>
</evidence>
<name>A0AAE3LLW1_9BACI</name>
<feature type="domain" description="RNA polymerase sigma-70 region 2" evidence="6">
    <location>
        <begin position="25"/>
        <end position="92"/>
    </location>
</feature>
<evidence type="ECO:0000256" key="1">
    <source>
        <dbReference type="ARBA" id="ARBA00010641"/>
    </source>
</evidence>
<dbReference type="Pfam" id="PF04542">
    <property type="entry name" value="Sigma70_r2"/>
    <property type="match status" value="1"/>
</dbReference>
<keyword evidence="4" id="KW-0238">DNA-binding</keyword>
<evidence type="ECO:0000259" key="7">
    <source>
        <dbReference type="Pfam" id="PF04545"/>
    </source>
</evidence>
<proteinExistence type="inferred from homology"/>
<dbReference type="InterPro" id="IPR039425">
    <property type="entry name" value="RNA_pol_sigma-70-like"/>
</dbReference>
<dbReference type="AlphaFoldDB" id="A0AAE3LLW1"/>
<dbReference type="InterPro" id="IPR007627">
    <property type="entry name" value="RNA_pol_sigma70_r2"/>
</dbReference>
<evidence type="ECO:0000313" key="8">
    <source>
        <dbReference type="EMBL" id="MCU9612865.1"/>
    </source>
</evidence>
<keyword evidence="3" id="KW-0731">Sigma factor</keyword>
<dbReference type="InterPro" id="IPR036388">
    <property type="entry name" value="WH-like_DNA-bd_sf"/>
</dbReference>
<feature type="domain" description="RNA polymerase sigma-70 region 4" evidence="7">
    <location>
        <begin position="126"/>
        <end position="175"/>
    </location>
</feature>
<dbReference type="EMBL" id="JAOUSF010000002">
    <property type="protein sequence ID" value="MCU9612865.1"/>
    <property type="molecule type" value="Genomic_DNA"/>
</dbReference>
<keyword evidence="9" id="KW-1185">Reference proteome</keyword>
<dbReference type="SUPFAM" id="SSF88659">
    <property type="entry name" value="Sigma3 and sigma4 domains of RNA polymerase sigma factors"/>
    <property type="match status" value="1"/>
</dbReference>
<dbReference type="PANTHER" id="PTHR43133">
    <property type="entry name" value="RNA POLYMERASE ECF-TYPE SIGMA FACTO"/>
    <property type="match status" value="1"/>
</dbReference>
<dbReference type="CDD" id="cd06171">
    <property type="entry name" value="Sigma70_r4"/>
    <property type="match status" value="1"/>
</dbReference>
<sequence length="195" mass="22556">MDDNERSIHLLKEITNGSRHAFDSFYQLYSSFVYNIAFHIVRDTGEAEDITQDVFIEILQKSKQYKATKGSVKAWIAVKTKSRAIDRLRKKQPLLINRLEGLLTMEEKGADLQFLIELEQHLVRSALEKIPLEQREVIIRSYFQGETHQQIAAIMDKPLGSIKSLIRYGLNNLRKQKTLVHWIESSGGEKKNEIS</sequence>
<dbReference type="Gene3D" id="1.10.1740.10">
    <property type="match status" value="1"/>
</dbReference>
<dbReference type="PANTHER" id="PTHR43133:SF62">
    <property type="entry name" value="RNA POLYMERASE SIGMA FACTOR SIGZ"/>
    <property type="match status" value="1"/>
</dbReference>
<dbReference type="GO" id="GO:0006352">
    <property type="term" value="P:DNA-templated transcription initiation"/>
    <property type="evidence" value="ECO:0007669"/>
    <property type="project" value="InterPro"/>
</dbReference>
<keyword evidence="5" id="KW-0804">Transcription</keyword>
<evidence type="ECO:0000256" key="4">
    <source>
        <dbReference type="ARBA" id="ARBA00023125"/>
    </source>
</evidence>
<dbReference type="InterPro" id="IPR014284">
    <property type="entry name" value="RNA_pol_sigma-70_dom"/>
</dbReference>
<dbReference type="Proteomes" id="UP001209318">
    <property type="component" value="Unassembled WGS sequence"/>
</dbReference>
<gene>
    <name evidence="8" type="ORF">OEV98_04790</name>
</gene>
<dbReference type="GO" id="GO:0016987">
    <property type="term" value="F:sigma factor activity"/>
    <property type="evidence" value="ECO:0007669"/>
    <property type="project" value="UniProtKB-KW"/>
</dbReference>
<dbReference type="InterPro" id="IPR013324">
    <property type="entry name" value="RNA_pol_sigma_r3/r4-like"/>
</dbReference>
<evidence type="ECO:0000256" key="2">
    <source>
        <dbReference type="ARBA" id="ARBA00023015"/>
    </source>
</evidence>
<protein>
    <submittedName>
        <fullName evidence="8">Sigma-70 family RNA polymerase sigma factor</fullName>
    </submittedName>
</protein>
<evidence type="ECO:0000256" key="5">
    <source>
        <dbReference type="ARBA" id="ARBA00023163"/>
    </source>
</evidence>
<dbReference type="NCBIfam" id="TIGR02937">
    <property type="entry name" value="sigma70-ECF"/>
    <property type="match status" value="1"/>
</dbReference>
<evidence type="ECO:0000259" key="6">
    <source>
        <dbReference type="Pfam" id="PF04542"/>
    </source>
</evidence>
<dbReference type="RefSeq" id="WP_263072076.1">
    <property type="nucleotide sequence ID" value="NZ_JAOUSF010000002.1"/>
</dbReference>
<keyword evidence="2" id="KW-0805">Transcription regulation</keyword>
<dbReference type="GO" id="GO:0003677">
    <property type="term" value="F:DNA binding"/>
    <property type="evidence" value="ECO:0007669"/>
    <property type="project" value="UniProtKB-KW"/>
</dbReference>
<dbReference type="InterPro" id="IPR013325">
    <property type="entry name" value="RNA_pol_sigma_r2"/>
</dbReference>
<accession>A0AAE3LLW1</accession>
<reference evidence="8" key="1">
    <citation type="submission" date="2022-10" db="EMBL/GenBank/DDBJ databases">
        <title>Description of Fervidibacillus gen. nov. in the family Fervidibacillaceae fam. nov. with two species, Fervidibacillus albus sp. nov., and Fervidibacillus halotolerans sp. nov., isolated from tidal flat sediments.</title>
        <authorList>
            <person name="Kwon K.K."/>
            <person name="Yang S.-H."/>
        </authorList>
    </citation>
    <scope>NUCLEOTIDE SEQUENCE</scope>
    <source>
        <strain evidence="8">JCM 19140</strain>
    </source>
</reference>
<dbReference type="Pfam" id="PF04545">
    <property type="entry name" value="Sigma70_r4"/>
    <property type="match status" value="1"/>
</dbReference>
<dbReference type="InterPro" id="IPR007630">
    <property type="entry name" value="RNA_pol_sigma70_r4"/>
</dbReference>